<proteinExistence type="predicted"/>
<reference evidence="1 2" key="1">
    <citation type="submission" date="2019-09" db="EMBL/GenBank/DDBJ databases">
        <title>Whole genome shotgun sequencing (WGS) of Ellagibacter isourolithinifaciens DSM 104140(T) and Adlercreutzia muris DSM 29508(T).</title>
        <authorList>
            <person name="Stoll D.A."/>
            <person name="Danylec N."/>
            <person name="Huch M."/>
        </authorList>
    </citation>
    <scope>NUCLEOTIDE SEQUENCE [LARGE SCALE GENOMIC DNA]</scope>
    <source>
        <strain evidence="1 2">DSM 104140</strain>
    </source>
</reference>
<dbReference type="GeneID" id="98658619"/>
<protein>
    <recommendedName>
        <fullName evidence="3">DUF697 domain-containing protein</fullName>
    </recommendedName>
</protein>
<sequence length="362" mass="36664">MKLPIDLKAVIEAATDIESARNTPVSVSVLIDDSAPGDVAAHVRSAFVGAGAHARVTVGYFVGPAFSPYEGADMVVIVAGFSEEVGRRAAEIRAAGVPVMVVTSMPRLVADMASAYGNPIPEGDLVAPEGVEGCEAESDAACKSGDVAGVNAQSPEILDAPIPIDAAAAAALDRRMGEWVVAACREKRLALALSFPFVRRPLSLEAVSATSLQNAGIGLVLFIPGADMPLMTLNQAKMLLQIAAAYGEPMSVARVKELAAIVGGAFACRSVARQVAGAVPAIGWAVKAGVGYAGTKAMGLAAVEYFERGGNIAGLAGVVSTATAKATQIAGDVAATPAGARVLSTVKTAVRQGAASVLKKTE</sequence>
<dbReference type="RefSeq" id="WP_158050254.1">
    <property type="nucleotide sequence ID" value="NZ_WAJR01000030.1"/>
</dbReference>
<comment type="caution">
    <text evidence="1">The sequence shown here is derived from an EMBL/GenBank/DDBJ whole genome shotgun (WGS) entry which is preliminary data.</text>
</comment>
<organism evidence="1 2">
    <name type="scientific">Ellagibacter isourolithinifaciens</name>
    <dbReference type="NCBI Taxonomy" id="2137581"/>
    <lineage>
        <taxon>Bacteria</taxon>
        <taxon>Bacillati</taxon>
        <taxon>Actinomycetota</taxon>
        <taxon>Coriobacteriia</taxon>
        <taxon>Eggerthellales</taxon>
        <taxon>Eggerthellaceae</taxon>
        <taxon>Ellagibacter</taxon>
    </lineage>
</organism>
<gene>
    <name evidence="1" type="ORF">F8C90_09365</name>
</gene>
<name>A0A6N6NQ64_9ACTN</name>
<evidence type="ECO:0000313" key="2">
    <source>
        <dbReference type="Proteomes" id="UP000468668"/>
    </source>
</evidence>
<dbReference type="AlphaFoldDB" id="A0A6N6NQ64"/>
<evidence type="ECO:0000313" key="1">
    <source>
        <dbReference type="EMBL" id="KAB1636987.1"/>
    </source>
</evidence>
<dbReference type="Proteomes" id="UP000468668">
    <property type="component" value="Unassembled WGS sequence"/>
</dbReference>
<accession>A0A6N6NQ64</accession>
<dbReference type="EMBL" id="WAJR01000030">
    <property type="protein sequence ID" value="KAB1636987.1"/>
    <property type="molecule type" value="Genomic_DNA"/>
</dbReference>
<evidence type="ECO:0008006" key="3">
    <source>
        <dbReference type="Google" id="ProtNLM"/>
    </source>
</evidence>
<keyword evidence="2" id="KW-1185">Reference proteome</keyword>
<dbReference type="OrthoDB" id="5243947at2"/>